<keyword evidence="7" id="KW-1185">Reference proteome</keyword>
<dbReference type="Pfam" id="PF00730">
    <property type="entry name" value="HhH-GPD"/>
    <property type="match status" value="1"/>
</dbReference>
<dbReference type="SMART" id="SM00478">
    <property type="entry name" value="ENDO3c"/>
    <property type="match status" value="1"/>
</dbReference>
<organism evidence="6 7">
    <name type="scientific">Olsenella profusa</name>
    <dbReference type="NCBI Taxonomy" id="138595"/>
    <lineage>
        <taxon>Bacteria</taxon>
        <taxon>Bacillati</taxon>
        <taxon>Actinomycetota</taxon>
        <taxon>Coriobacteriia</taxon>
        <taxon>Coriobacteriales</taxon>
        <taxon>Atopobiaceae</taxon>
        <taxon>Olsenella</taxon>
    </lineage>
</organism>
<proteinExistence type="predicted"/>
<dbReference type="PANTHER" id="PTHR43003:SF5">
    <property type="entry name" value="DNA-3-METHYLADENINE GLYCOSYLASE"/>
    <property type="match status" value="1"/>
</dbReference>
<evidence type="ECO:0000313" key="6">
    <source>
        <dbReference type="EMBL" id="MBM6774593.1"/>
    </source>
</evidence>
<dbReference type="Proteomes" id="UP000712527">
    <property type="component" value="Unassembled WGS sequence"/>
</dbReference>
<accession>A0ABS2F1X3</accession>
<gene>
    <name evidence="6" type="ORF">H9X80_03400</name>
</gene>
<keyword evidence="3" id="KW-0227">DNA damage</keyword>
<feature type="domain" description="HhH-GPD" evidence="5">
    <location>
        <begin position="24"/>
        <end position="174"/>
    </location>
</feature>
<dbReference type="InterPro" id="IPR003265">
    <property type="entry name" value="HhH-GPD_domain"/>
</dbReference>
<evidence type="ECO:0000256" key="4">
    <source>
        <dbReference type="ARBA" id="ARBA00023204"/>
    </source>
</evidence>
<dbReference type="EC" id="3.2.2.21" evidence="2"/>
<reference evidence="6 7" key="1">
    <citation type="journal article" date="2021" name="Sci. Rep.">
        <title>The distribution of antibiotic resistance genes in chicken gut microbiota commensals.</title>
        <authorList>
            <person name="Juricova H."/>
            <person name="Matiasovicova J."/>
            <person name="Kubasova T."/>
            <person name="Cejkova D."/>
            <person name="Rychlik I."/>
        </authorList>
    </citation>
    <scope>NUCLEOTIDE SEQUENCE [LARGE SCALE GENOMIC DNA]</scope>
    <source>
        <strain evidence="6 7">An794</strain>
    </source>
</reference>
<dbReference type="CDD" id="cd00056">
    <property type="entry name" value="ENDO3c"/>
    <property type="match status" value="1"/>
</dbReference>
<keyword evidence="4" id="KW-0234">DNA repair</keyword>
<dbReference type="InterPro" id="IPR051912">
    <property type="entry name" value="Alkylbase_DNA_Glycosylase/TA"/>
</dbReference>
<evidence type="ECO:0000313" key="7">
    <source>
        <dbReference type="Proteomes" id="UP000712527"/>
    </source>
</evidence>
<comment type="catalytic activity">
    <reaction evidence="1">
        <text>Hydrolysis of alkylated DNA, releasing 3-methyladenine, 3-methylguanine, 7-methylguanine and 7-methyladenine.</text>
        <dbReference type="EC" id="3.2.2.21"/>
    </reaction>
</comment>
<comment type="caution">
    <text evidence="6">The sequence shown here is derived from an EMBL/GenBank/DDBJ whole genome shotgun (WGS) entry which is preliminary data.</text>
</comment>
<dbReference type="PANTHER" id="PTHR43003">
    <property type="entry name" value="DNA-3-METHYLADENINE GLYCOSYLASE"/>
    <property type="match status" value="1"/>
</dbReference>
<evidence type="ECO:0000256" key="2">
    <source>
        <dbReference type="ARBA" id="ARBA00012000"/>
    </source>
</evidence>
<evidence type="ECO:0000256" key="3">
    <source>
        <dbReference type="ARBA" id="ARBA00022763"/>
    </source>
</evidence>
<dbReference type="Gene3D" id="1.10.1670.40">
    <property type="match status" value="1"/>
</dbReference>
<dbReference type="SUPFAM" id="SSF48150">
    <property type="entry name" value="DNA-glycosylase"/>
    <property type="match status" value="1"/>
</dbReference>
<evidence type="ECO:0000259" key="5">
    <source>
        <dbReference type="SMART" id="SM00478"/>
    </source>
</evidence>
<protein>
    <recommendedName>
        <fullName evidence="2">DNA-3-methyladenine glycosylase II</fullName>
        <ecNumber evidence="2">3.2.2.21</ecNumber>
    </recommendedName>
</protein>
<dbReference type="EMBL" id="JACSNQ010000004">
    <property type="protein sequence ID" value="MBM6774593.1"/>
    <property type="molecule type" value="Genomic_DNA"/>
</dbReference>
<dbReference type="InterPro" id="IPR011257">
    <property type="entry name" value="DNA_glycosylase"/>
</dbReference>
<name>A0ABS2F1X3_9ACTN</name>
<evidence type="ECO:0000256" key="1">
    <source>
        <dbReference type="ARBA" id="ARBA00000086"/>
    </source>
</evidence>
<sequence>MGRIGPLEHGVPASAFHSLAHSIIEQMLSIRAAATIERRVCSLCDDDFRPETVAALGEGDLRACGMSGRKARSLVGLAAYACEHDLEVLRELSDDVVRERLCALPGVGKWTADMFLLFYLGRPDILPVEDGAFRQAFQWLYGAPVTDEAVRTVVCDLWHPYASTAVRYLYRALNSGLVRELDARDL</sequence>
<dbReference type="Gene3D" id="1.10.340.30">
    <property type="entry name" value="Hypothetical protein, domain 2"/>
    <property type="match status" value="1"/>
</dbReference>